<dbReference type="PANTHER" id="PTHR11820">
    <property type="entry name" value="ACYLPYRUVASE"/>
    <property type="match status" value="1"/>
</dbReference>
<evidence type="ECO:0000256" key="1">
    <source>
        <dbReference type="ARBA" id="ARBA00022723"/>
    </source>
</evidence>
<dbReference type="GO" id="GO:0046872">
    <property type="term" value="F:metal ion binding"/>
    <property type="evidence" value="ECO:0007669"/>
    <property type="project" value="UniProtKB-KW"/>
</dbReference>
<dbReference type="SUPFAM" id="SSF56529">
    <property type="entry name" value="FAH"/>
    <property type="match status" value="1"/>
</dbReference>
<dbReference type="GO" id="GO:0016787">
    <property type="term" value="F:hydrolase activity"/>
    <property type="evidence" value="ECO:0007669"/>
    <property type="project" value="UniProtKB-KW"/>
</dbReference>
<keyword evidence="3" id="KW-0378">Hydrolase</keyword>
<protein>
    <submittedName>
        <fullName evidence="3">Fumarylacetoacetate hydrolase family protein</fullName>
    </submittedName>
</protein>
<evidence type="ECO:0000313" key="4">
    <source>
        <dbReference type="Proteomes" id="UP000502665"/>
    </source>
</evidence>
<evidence type="ECO:0000259" key="2">
    <source>
        <dbReference type="Pfam" id="PF01557"/>
    </source>
</evidence>
<dbReference type="InterPro" id="IPR036663">
    <property type="entry name" value="Fumarylacetoacetase_C_sf"/>
</dbReference>
<dbReference type="Pfam" id="PF01557">
    <property type="entry name" value="FAA_hydrolase"/>
    <property type="match status" value="1"/>
</dbReference>
<dbReference type="AlphaFoldDB" id="A0A6M4WZV3"/>
<dbReference type="RefSeq" id="WP_171400251.1">
    <property type="nucleotide sequence ID" value="NZ_CP049838.1"/>
</dbReference>
<evidence type="ECO:0000313" key="3">
    <source>
        <dbReference type="EMBL" id="QJT04925.1"/>
    </source>
</evidence>
<name>A0A6M4WZV3_9ACTN</name>
<dbReference type="EMBL" id="CP049838">
    <property type="protein sequence ID" value="QJT04925.1"/>
    <property type="molecule type" value="Genomic_DNA"/>
</dbReference>
<reference evidence="3" key="1">
    <citation type="submission" date="2020-03" db="EMBL/GenBank/DDBJ databases">
        <title>Molecular networking-based the target discovery of potent antiproliferative macrolactams: 5/6/7/16 polycyclic ansamycins and glycosylated trienomycin from Streptomyces cacaoi subsp. asoensis.</title>
        <authorList>
            <person name="Liu L.-L."/>
        </authorList>
    </citation>
    <scope>NUCLEOTIDE SEQUENCE [LARGE SCALE GENOMIC DNA]</scope>
    <source>
        <strain evidence="3">H2S5</strain>
    </source>
</reference>
<keyword evidence="4" id="KW-1185">Reference proteome</keyword>
<sequence>MKLVGMVDPGRESGRRRIVIGVVVDGRVTPLTDVDDFYADLPHWLERARAVRHGTVPLAEVSLAPPVPASARVLCVGLNYRAHAAEGGFRAPEHPTVFGRWTASLSVSGVPVPVPANEPGLDWEGEVAAVVGARLCDADAREAEAAVLGYAVFNDLTARTAQKLTAQWTLGKNADRSGPIGTVVTADEAGSLSDGLRLVTRVNGEIMQDGNTRDMIFGVPELLSRISATLTLHPGDVVATGTPEGVGYVRTPPRLLRSGDVVEVEVDRLGTLRTPVADASARSGA</sequence>
<proteinExistence type="predicted"/>
<keyword evidence="1" id="KW-0479">Metal-binding</keyword>
<organism evidence="3 4">
    <name type="scientific">Streptomyces asoensis</name>
    <dbReference type="NCBI Taxonomy" id="249586"/>
    <lineage>
        <taxon>Bacteria</taxon>
        <taxon>Bacillati</taxon>
        <taxon>Actinomycetota</taxon>
        <taxon>Actinomycetes</taxon>
        <taxon>Kitasatosporales</taxon>
        <taxon>Streptomycetaceae</taxon>
        <taxon>Streptomyces</taxon>
    </lineage>
</organism>
<accession>A0A6M4WZV3</accession>
<feature type="domain" description="Fumarylacetoacetase-like C-terminal" evidence="2">
    <location>
        <begin position="73"/>
        <end position="276"/>
    </location>
</feature>
<dbReference type="Gene3D" id="3.90.850.10">
    <property type="entry name" value="Fumarylacetoacetase-like, C-terminal domain"/>
    <property type="match status" value="1"/>
</dbReference>
<dbReference type="InterPro" id="IPR011234">
    <property type="entry name" value="Fumarylacetoacetase-like_C"/>
</dbReference>
<gene>
    <name evidence="3" type="ORF">G9272_35330</name>
</gene>
<dbReference type="PANTHER" id="PTHR11820:SF112">
    <property type="entry name" value="FUMARYLACETOACETATE HYDROLASE FAMILY PROTEIN (AFU_ORTHOLOGUE AFUA_1G02370)-RELATED"/>
    <property type="match status" value="1"/>
</dbReference>
<dbReference type="Proteomes" id="UP000502665">
    <property type="component" value="Chromosome"/>
</dbReference>